<dbReference type="CDD" id="cd04301">
    <property type="entry name" value="NAT_SF"/>
    <property type="match status" value="1"/>
</dbReference>
<dbReference type="GO" id="GO:0016747">
    <property type="term" value="F:acyltransferase activity, transferring groups other than amino-acyl groups"/>
    <property type="evidence" value="ECO:0007669"/>
    <property type="project" value="InterPro"/>
</dbReference>
<name>A0A1H3EN20_9GAMM</name>
<feature type="domain" description="N-acetyltransferase" evidence="3">
    <location>
        <begin position="8"/>
        <end position="137"/>
    </location>
</feature>
<evidence type="ECO:0000256" key="2">
    <source>
        <dbReference type="ARBA" id="ARBA00023315"/>
    </source>
</evidence>
<keyword evidence="1 4" id="KW-0808">Transferase</keyword>
<reference evidence="4 5" key="1">
    <citation type="submission" date="2016-10" db="EMBL/GenBank/DDBJ databases">
        <authorList>
            <person name="de Groot N.N."/>
        </authorList>
    </citation>
    <scope>NUCLEOTIDE SEQUENCE [LARGE SCALE GENOMIC DNA]</scope>
    <source>
        <strain evidence="4 5">DSM 19219</strain>
    </source>
</reference>
<dbReference type="InterPro" id="IPR000182">
    <property type="entry name" value="GNAT_dom"/>
</dbReference>
<proteinExistence type="predicted"/>
<sequence length="138" mass="15852">MMESGDWTTLGPVAGEIRRRVFILEQQVPQHEEWDGRDDECLHFLVWSGKHAIGTARLLPDGHIGRVAVLKEARGSGIGRELMQFVIDTARQRGHEYLELAAQTQALDFYRRLGFKDFGHDFIDADILHRNMRLILVD</sequence>
<evidence type="ECO:0000259" key="3">
    <source>
        <dbReference type="PROSITE" id="PS51186"/>
    </source>
</evidence>
<dbReference type="InterPro" id="IPR016181">
    <property type="entry name" value="Acyl_CoA_acyltransferase"/>
</dbReference>
<dbReference type="Gene3D" id="3.40.630.30">
    <property type="match status" value="1"/>
</dbReference>
<keyword evidence="2 4" id="KW-0012">Acyltransferase</keyword>
<keyword evidence="5" id="KW-1185">Reference proteome</keyword>
<dbReference type="OrthoDB" id="9796171at2"/>
<dbReference type="PANTHER" id="PTHR43877:SF2">
    <property type="entry name" value="AMINOALKYLPHOSPHONATE N-ACETYLTRANSFERASE-RELATED"/>
    <property type="match status" value="1"/>
</dbReference>
<accession>A0A1H3EN20</accession>
<dbReference type="PROSITE" id="PS51186">
    <property type="entry name" value="GNAT"/>
    <property type="match status" value="1"/>
</dbReference>
<evidence type="ECO:0000256" key="1">
    <source>
        <dbReference type="ARBA" id="ARBA00022679"/>
    </source>
</evidence>
<dbReference type="PANTHER" id="PTHR43877">
    <property type="entry name" value="AMINOALKYLPHOSPHONATE N-ACETYLTRANSFERASE-RELATED-RELATED"/>
    <property type="match status" value="1"/>
</dbReference>
<dbReference type="EMBL" id="FNNI01000007">
    <property type="protein sequence ID" value="SDX79339.1"/>
    <property type="molecule type" value="Genomic_DNA"/>
</dbReference>
<dbReference type="STRING" id="574349.SAMN05443545_107163"/>
<protein>
    <submittedName>
        <fullName evidence="4">Predicted N-acyltransferase, GNAT family</fullName>
    </submittedName>
</protein>
<gene>
    <name evidence="4" type="ORF">SAMN05443545_107163</name>
</gene>
<organism evidence="4 5">
    <name type="scientific">Aidingimonas halophila</name>
    <dbReference type="NCBI Taxonomy" id="574349"/>
    <lineage>
        <taxon>Bacteria</taxon>
        <taxon>Pseudomonadati</taxon>
        <taxon>Pseudomonadota</taxon>
        <taxon>Gammaproteobacteria</taxon>
        <taxon>Oceanospirillales</taxon>
        <taxon>Halomonadaceae</taxon>
        <taxon>Aidingimonas</taxon>
    </lineage>
</organism>
<dbReference type="AlphaFoldDB" id="A0A1H3EN20"/>
<dbReference type="Pfam" id="PF13673">
    <property type="entry name" value="Acetyltransf_10"/>
    <property type="match status" value="1"/>
</dbReference>
<dbReference type="Proteomes" id="UP000198500">
    <property type="component" value="Unassembled WGS sequence"/>
</dbReference>
<evidence type="ECO:0000313" key="5">
    <source>
        <dbReference type="Proteomes" id="UP000198500"/>
    </source>
</evidence>
<evidence type="ECO:0000313" key="4">
    <source>
        <dbReference type="EMBL" id="SDX79339.1"/>
    </source>
</evidence>
<dbReference type="InterPro" id="IPR050832">
    <property type="entry name" value="Bact_Acetyltransf"/>
</dbReference>
<dbReference type="SUPFAM" id="SSF55729">
    <property type="entry name" value="Acyl-CoA N-acyltransferases (Nat)"/>
    <property type="match status" value="1"/>
</dbReference>